<dbReference type="Pfam" id="PF20181">
    <property type="entry name" value="DUF6544"/>
    <property type="match status" value="1"/>
</dbReference>
<protein>
    <recommendedName>
        <fullName evidence="4">DUF3971 domain-containing protein</fullName>
    </recommendedName>
</protein>
<reference evidence="2 3" key="1">
    <citation type="submission" date="2021-06" db="EMBL/GenBank/DDBJ databases">
        <authorList>
            <person name="Sun Q."/>
            <person name="Li D."/>
        </authorList>
    </citation>
    <scope>NUCLEOTIDE SEQUENCE [LARGE SCALE GENOMIC DNA]</scope>
    <source>
        <strain evidence="2 3">MSJ-6</strain>
    </source>
</reference>
<organism evidence="2 3">
    <name type="scientific">Paenibacillus brevis</name>
    <dbReference type="NCBI Taxonomy" id="2841508"/>
    <lineage>
        <taxon>Bacteria</taxon>
        <taxon>Bacillati</taxon>
        <taxon>Bacillota</taxon>
        <taxon>Bacilli</taxon>
        <taxon>Bacillales</taxon>
        <taxon>Paenibacillaceae</taxon>
        <taxon>Paenibacillus</taxon>
    </lineage>
</organism>
<proteinExistence type="predicted"/>
<accession>A0ABS6FT39</accession>
<feature type="transmembrane region" description="Helical" evidence="1">
    <location>
        <begin position="6"/>
        <end position="26"/>
    </location>
</feature>
<comment type="caution">
    <text evidence="2">The sequence shown here is derived from an EMBL/GenBank/DDBJ whole genome shotgun (WGS) entry which is preliminary data.</text>
</comment>
<keyword evidence="3" id="KW-1185">Reference proteome</keyword>
<gene>
    <name evidence="2" type="ORF">KQJ23_15705</name>
</gene>
<evidence type="ECO:0008006" key="4">
    <source>
        <dbReference type="Google" id="ProtNLM"/>
    </source>
</evidence>
<evidence type="ECO:0000313" key="3">
    <source>
        <dbReference type="Proteomes" id="UP000743001"/>
    </source>
</evidence>
<keyword evidence="1" id="KW-0812">Transmembrane</keyword>
<evidence type="ECO:0000256" key="1">
    <source>
        <dbReference type="SAM" id="Phobius"/>
    </source>
</evidence>
<sequence length="289" mass="32794">MVWIVIGLIMLAIIVIYLAFPGGKLWRQYLKDIKCSMTEGKNQRSAPEQAVFTEEYIAELPVLLRQHIINGGYMGKSVMDNMLIRFRNTKFRMGVDKEPIKISFMQVNFVFRPDRHAFLTARIAGIPLQAKDSILDGFGSMTGMLAKTVQLFRSTGAEMDQGQLITALADAVFMPSLFLQKYVSWTVVDDHTIEGQISWKGISAKGRFTFDDDGSIIRFDTNDRYMDNNGKGSSLVPWYVTYSDYKAQNGYFQPGSVSVNWKLPEAINTYFVSDHIEVQYSVNEVNRIG</sequence>
<dbReference type="Proteomes" id="UP000743001">
    <property type="component" value="Unassembled WGS sequence"/>
</dbReference>
<dbReference type="InterPro" id="IPR046674">
    <property type="entry name" value="DUF6544"/>
</dbReference>
<keyword evidence="1" id="KW-1133">Transmembrane helix</keyword>
<dbReference type="EMBL" id="JAHLQJ010000013">
    <property type="protein sequence ID" value="MBU5673274.1"/>
    <property type="molecule type" value="Genomic_DNA"/>
</dbReference>
<evidence type="ECO:0000313" key="2">
    <source>
        <dbReference type="EMBL" id="MBU5673274.1"/>
    </source>
</evidence>
<keyword evidence="1" id="KW-0472">Membrane</keyword>
<name>A0ABS6FT39_9BACL</name>